<name>A0ACB5RD84_9CLOT</name>
<comment type="caution">
    <text evidence="1">The sequence shown here is derived from an EMBL/GenBank/DDBJ whole genome shotgun (WGS) entry which is preliminary data.</text>
</comment>
<reference evidence="1" key="1">
    <citation type="journal article" date="2025" name="Int. J. Syst. Evol. Microbiol.">
        <title>Inconstantimicrobium mannanitabidum sp. nov., a novel member of the family Clostridiaceae isolated from anoxic soil under the treatment of reductive soil disinfestation.</title>
        <authorList>
            <person name="Ueki A."/>
            <person name="Tonouchi A."/>
            <person name="Honma S."/>
            <person name="Kaku N."/>
            <person name="Ueki K."/>
        </authorList>
    </citation>
    <scope>NUCLEOTIDE SEQUENCE</scope>
    <source>
        <strain evidence="1">TW13</strain>
    </source>
</reference>
<keyword evidence="2" id="KW-1185">Reference proteome</keyword>
<sequence>MKKTIGILAHVDSGKTTFAEQILYRTNSIRNRGRVDHKNTFLDLHDIEKSRGITVFSEGAIFQYKDSTYYLIDTPGHVDFSSEMERAMAVMDVAVVIVSAVDGVQAHTETVWQLLRHYKVPTFIFINKVDMINANVEMVLNDIKTKLTKDICTIDNEFGEKKISEELKEFIAENDEELLEKYLEGFYDYNLWIFSMKKAIKENKIFPCLSGSALQDVGIDSFLERLDMLTFTEYNDKEEFSGLAYKIRYDEKGNRVTHIKIDCGILNVKDELKYINGNEIISEKINEIRVYNGSKYKIVDKVAAGELFAVVGLSKVTAGQGLGTKKENINYEIVPTLKSKVIFHSSLNIKEVLSKFKILEAENPSLNVIWNEQLHEIQVHIMGVIQLEVLQQIVEERFNLKVEFGPCEVLYKETITKAAKGYGHFEPLKHYAEVHLLLEPGERNTGVTFKSECHVDNLPTGYQNLVGYYIQEREHRGILTGSGITDIKGTLLIGRAHLKHTSGGDFREATLRALRQGLEKAEPKVLEPYYKFKIEVELEHMGRVISDIQKFYGIFEDPIIRENKVIIRGRGPVATFMNYGMELVSFSKGKGSILFRYDGYDFCHNESEVIVNIGYNKNADIEYTANSIFCSKGQGYVVEADKAEEYMHCLR</sequence>
<organism evidence="1 2">
    <name type="scientific">Inconstantimicrobium mannanitabidum</name>
    <dbReference type="NCBI Taxonomy" id="1604901"/>
    <lineage>
        <taxon>Bacteria</taxon>
        <taxon>Bacillati</taxon>
        <taxon>Bacillota</taxon>
        <taxon>Clostridia</taxon>
        <taxon>Eubacteriales</taxon>
        <taxon>Clostridiaceae</taxon>
        <taxon>Inconstantimicrobium</taxon>
    </lineage>
</organism>
<dbReference type="Proteomes" id="UP001058074">
    <property type="component" value="Unassembled WGS sequence"/>
</dbReference>
<dbReference type="EMBL" id="BROD01000001">
    <property type="protein sequence ID" value="GKX67230.1"/>
    <property type="molecule type" value="Genomic_DNA"/>
</dbReference>
<proteinExistence type="predicted"/>
<evidence type="ECO:0000313" key="2">
    <source>
        <dbReference type="Proteomes" id="UP001058074"/>
    </source>
</evidence>
<protein>
    <submittedName>
        <fullName evidence="1">Tetracycline resistance protein</fullName>
    </submittedName>
</protein>
<gene>
    <name evidence="1" type="primary">tet(M)</name>
    <name evidence="1" type="ORF">rsdtw13_24880</name>
</gene>
<evidence type="ECO:0000313" key="1">
    <source>
        <dbReference type="EMBL" id="GKX67230.1"/>
    </source>
</evidence>
<accession>A0ACB5RD84</accession>